<dbReference type="OrthoDB" id="4316308at2"/>
<name>A0A372JNV2_9ACTN</name>
<protein>
    <recommendedName>
        <fullName evidence="3">SMI1/KNR4 family protein</fullName>
    </recommendedName>
</protein>
<sequence>MAWTEETPSWQDVVNALREAAAGGDAALDEALGDEAMDAWDVPVPDEIREIYRRVGLFWLNRGEEFGPVRDDRAERCGEPGSYLLVHSNPAAETYYVDIDRESGAWGPVFMFWEDHGARMVAPSLQHWLVTVASYVRRAARDADAFEDFDTAFMAWFFGDFDEADDDYPHDSPDVVARLADDAVAEILDVAEAGRSGDPVLADVAGRLPDDALIADLRQADRPTALPFERHPAWSRRYEAVYMRFCEGRVIAATPLVLQPR</sequence>
<accession>A0A372JNV2</accession>
<evidence type="ECO:0000313" key="2">
    <source>
        <dbReference type="Proteomes" id="UP000261811"/>
    </source>
</evidence>
<evidence type="ECO:0008006" key="3">
    <source>
        <dbReference type="Google" id="ProtNLM"/>
    </source>
</evidence>
<dbReference type="AlphaFoldDB" id="A0A372JNV2"/>
<gene>
    <name evidence="1" type="ORF">DZF91_14100</name>
</gene>
<dbReference type="RefSeq" id="WP_117357923.1">
    <property type="nucleotide sequence ID" value="NZ_QURH01000239.1"/>
</dbReference>
<reference evidence="1 2" key="1">
    <citation type="submission" date="2018-08" db="EMBL/GenBank/DDBJ databases">
        <title>Actinomadura jelena sp. nov., a novel Actinomycete isolated from soil in Chad.</title>
        <authorList>
            <person name="Shi L."/>
        </authorList>
    </citation>
    <scope>NUCLEOTIDE SEQUENCE [LARGE SCALE GENOMIC DNA]</scope>
    <source>
        <strain evidence="1 2">NEAU-G17</strain>
    </source>
</reference>
<organism evidence="1 2">
    <name type="scientific">Actinomadura logoneensis</name>
    <dbReference type="NCBI Taxonomy" id="2293572"/>
    <lineage>
        <taxon>Bacteria</taxon>
        <taxon>Bacillati</taxon>
        <taxon>Actinomycetota</taxon>
        <taxon>Actinomycetes</taxon>
        <taxon>Streptosporangiales</taxon>
        <taxon>Thermomonosporaceae</taxon>
        <taxon>Actinomadura</taxon>
    </lineage>
</organism>
<proteinExistence type="predicted"/>
<comment type="caution">
    <text evidence="1">The sequence shown here is derived from an EMBL/GenBank/DDBJ whole genome shotgun (WGS) entry which is preliminary data.</text>
</comment>
<keyword evidence="2" id="KW-1185">Reference proteome</keyword>
<dbReference type="Proteomes" id="UP000261811">
    <property type="component" value="Unassembled WGS sequence"/>
</dbReference>
<dbReference type="EMBL" id="QURH01000239">
    <property type="protein sequence ID" value="RFU41018.1"/>
    <property type="molecule type" value="Genomic_DNA"/>
</dbReference>
<evidence type="ECO:0000313" key="1">
    <source>
        <dbReference type="EMBL" id="RFU41018.1"/>
    </source>
</evidence>